<gene>
    <name evidence="3" type="ORF">DLM86_12485</name>
</gene>
<sequence length="242" mass="27551">MLTNSSGSGEPGDKKTGAVPDHIAIMMDGNGRWAVKRGLPRTAGHYAGMLAMKETIRTCNALGVKCLTLYAFSTENWKRPREEVQYLVHLPRLFFQDGIMEELMRSDIRIKCIGDLSGFPESIRQVIQNAIDRTSGNTGMVVHFAMNYGGRAELVQAIKACIRDTASMEDITEQSFPSYLYTKEWSEPDLVIRTSGERRLSNFLLWQSAKAELMFIDTLWPDFDENHLKRAILELEERRRRA</sequence>
<comment type="similarity">
    <text evidence="2">Belongs to the UPP synthase family.</text>
</comment>
<proteinExistence type="inferred from homology"/>
<dbReference type="Gene3D" id="3.40.1180.10">
    <property type="entry name" value="Decaprenyl diphosphate synthase-like"/>
    <property type="match status" value="1"/>
</dbReference>
<reference evidence="3 4" key="1">
    <citation type="submission" date="2018-05" db="EMBL/GenBank/DDBJ databases">
        <title>Paenibacillus flagellatus sp. nov., isolated from selenium mineral soil.</title>
        <authorList>
            <person name="Dai X."/>
        </authorList>
    </citation>
    <scope>NUCLEOTIDE SEQUENCE [LARGE SCALE GENOMIC DNA]</scope>
    <source>
        <strain evidence="3 4">DXL2</strain>
    </source>
</reference>
<dbReference type="PROSITE" id="PS01066">
    <property type="entry name" value="UPP_SYNTHASE"/>
    <property type="match status" value="1"/>
</dbReference>
<feature type="binding site" evidence="2">
    <location>
        <position position="41"/>
    </location>
    <ligand>
        <name>substrate</name>
    </ligand>
</feature>
<dbReference type="GO" id="GO:0000287">
    <property type="term" value="F:magnesium ion binding"/>
    <property type="evidence" value="ECO:0007669"/>
    <property type="project" value="UniProtKB-UniRule"/>
</dbReference>
<dbReference type="RefSeq" id="WP_110840351.1">
    <property type="nucleotide sequence ID" value="NZ_QJVJ01000005.1"/>
</dbReference>
<evidence type="ECO:0000256" key="2">
    <source>
        <dbReference type="HAMAP-Rule" id="MF_01139"/>
    </source>
</evidence>
<dbReference type="GO" id="GO:0008834">
    <property type="term" value="F:ditrans,polycis-undecaprenyl-diphosphate synthase [(2E,6E)-farnesyl-diphosphate specific] activity"/>
    <property type="evidence" value="ECO:0007669"/>
    <property type="project" value="TreeGrafter"/>
</dbReference>
<comment type="function">
    <text evidence="2">Catalyzes the condensation of isopentenyl diphosphate (IPP) with allylic pyrophosphates generating different type of terpenoids.</text>
</comment>
<dbReference type="GO" id="GO:0030145">
    <property type="term" value="F:manganese ion binding"/>
    <property type="evidence" value="ECO:0007669"/>
    <property type="project" value="TreeGrafter"/>
</dbReference>
<feature type="binding site" evidence="2">
    <location>
        <begin position="199"/>
        <end position="201"/>
    </location>
    <ligand>
        <name>substrate</name>
    </ligand>
</feature>
<dbReference type="FunFam" id="3.40.1180.10:FF:000001">
    <property type="entry name" value="(2E,6E)-farnesyl-diphosphate-specific ditrans,polycis-undecaprenyl-diphosphate synthase"/>
    <property type="match status" value="1"/>
</dbReference>
<feature type="binding site" evidence="2">
    <location>
        <position position="193"/>
    </location>
    <ligand>
        <name>substrate</name>
    </ligand>
</feature>
<comment type="cofactor">
    <cofactor evidence="2">
        <name>Mg(2+)</name>
        <dbReference type="ChEBI" id="CHEBI:18420"/>
    </cofactor>
    <text evidence="2">Binds 2 magnesium ions per subunit.</text>
</comment>
<keyword evidence="4" id="KW-1185">Reference proteome</keyword>
<feature type="binding site" evidence="2">
    <location>
        <position position="33"/>
    </location>
    <ligand>
        <name>substrate</name>
    </ligand>
</feature>
<dbReference type="GO" id="GO:0016094">
    <property type="term" value="P:polyprenol biosynthetic process"/>
    <property type="evidence" value="ECO:0007669"/>
    <property type="project" value="TreeGrafter"/>
</dbReference>
<dbReference type="AlphaFoldDB" id="A0A2V5KIJ1"/>
<feature type="binding site" evidence="2">
    <location>
        <begin position="73"/>
        <end position="75"/>
    </location>
    <ligand>
        <name>substrate</name>
    </ligand>
</feature>
<dbReference type="GO" id="GO:0005829">
    <property type="term" value="C:cytosol"/>
    <property type="evidence" value="ECO:0007669"/>
    <property type="project" value="TreeGrafter"/>
</dbReference>
<dbReference type="InterPro" id="IPR036424">
    <property type="entry name" value="UPP_synth-like_sf"/>
</dbReference>
<feature type="active site" evidence="2">
    <location>
        <position position="28"/>
    </location>
</feature>
<keyword evidence="1 2" id="KW-0808">Transferase</keyword>
<comment type="subunit">
    <text evidence="2">Homodimer.</text>
</comment>
<feature type="binding site" evidence="2">
    <location>
        <position position="28"/>
    </location>
    <ligand>
        <name>Mg(2+)</name>
        <dbReference type="ChEBI" id="CHEBI:18420"/>
    </ligand>
</feature>
<dbReference type="HAMAP" id="MF_01139">
    <property type="entry name" value="ISPT"/>
    <property type="match status" value="1"/>
</dbReference>
<feature type="binding site" evidence="2">
    <location>
        <position position="77"/>
    </location>
    <ligand>
        <name>substrate</name>
    </ligand>
</feature>
<organism evidence="3 4">
    <name type="scientific">Paenibacillus flagellatus</name>
    <dbReference type="NCBI Taxonomy" id="2211139"/>
    <lineage>
        <taxon>Bacteria</taxon>
        <taxon>Bacillati</taxon>
        <taxon>Bacillota</taxon>
        <taxon>Bacilli</taxon>
        <taxon>Bacillales</taxon>
        <taxon>Paenibacillaceae</taxon>
        <taxon>Paenibacillus</taxon>
    </lineage>
</organism>
<dbReference type="PANTHER" id="PTHR10291">
    <property type="entry name" value="DEHYDRODOLICHYL DIPHOSPHATE SYNTHASE FAMILY MEMBER"/>
    <property type="match status" value="1"/>
</dbReference>
<protein>
    <recommendedName>
        <fullName evidence="2">Isoprenyl transferase</fullName>
        <ecNumber evidence="2">2.5.1.-</ecNumber>
    </recommendedName>
</protein>
<evidence type="ECO:0000256" key="1">
    <source>
        <dbReference type="ARBA" id="ARBA00022679"/>
    </source>
</evidence>
<dbReference type="SUPFAM" id="SSF64005">
    <property type="entry name" value="Undecaprenyl diphosphate synthase"/>
    <property type="match status" value="1"/>
</dbReference>
<dbReference type="PANTHER" id="PTHR10291:SF0">
    <property type="entry name" value="DEHYDRODOLICHYL DIPHOSPHATE SYNTHASE 2"/>
    <property type="match status" value="1"/>
</dbReference>
<keyword evidence="2" id="KW-0479">Metal-binding</keyword>
<evidence type="ECO:0000313" key="4">
    <source>
        <dbReference type="Proteomes" id="UP000247476"/>
    </source>
</evidence>
<dbReference type="Proteomes" id="UP000247476">
    <property type="component" value="Unassembled WGS sequence"/>
</dbReference>
<feature type="binding site" evidence="2">
    <location>
        <position position="45"/>
    </location>
    <ligand>
        <name>substrate</name>
    </ligand>
</feature>
<dbReference type="Pfam" id="PF01255">
    <property type="entry name" value="Prenyltransf"/>
    <property type="match status" value="1"/>
</dbReference>
<name>A0A2V5KIJ1_9BACL</name>
<feature type="binding site" evidence="2">
    <location>
        <position position="79"/>
    </location>
    <ligand>
        <name>substrate</name>
    </ligand>
</feature>
<dbReference type="InterPro" id="IPR001441">
    <property type="entry name" value="UPP_synth-like"/>
</dbReference>
<dbReference type="InterPro" id="IPR018520">
    <property type="entry name" value="UPP_synth-like_CS"/>
</dbReference>
<dbReference type="OrthoDB" id="4191603at2"/>
<evidence type="ECO:0000313" key="3">
    <source>
        <dbReference type="EMBL" id="PYI54290.1"/>
    </source>
</evidence>
<dbReference type="NCBIfam" id="TIGR00055">
    <property type="entry name" value="uppS"/>
    <property type="match status" value="1"/>
</dbReference>
<dbReference type="NCBIfam" id="NF011405">
    <property type="entry name" value="PRK14830.1"/>
    <property type="match status" value="1"/>
</dbReference>
<feature type="binding site" evidence="2">
    <location>
        <begin position="29"/>
        <end position="32"/>
    </location>
    <ligand>
        <name>substrate</name>
    </ligand>
</feature>
<keyword evidence="2" id="KW-0460">Magnesium</keyword>
<dbReference type="CDD" id="cd00475">
    <property type="entry name" value="Cis_IPPS"/>
    <property type="match status" value="1"/>
</dbReference>
<dbReference type="EC" id="2.5.1.-" evidence="2"/>
<accession>A0A2V5KIJ1</accession>
<feature type="active site" description="Proton acceptor" evidence="2">
    <location>
        <position position="76"/>
    </location>
</feature>
<dbReference type="EMBL" id="QJVJ01000005">
    <property type="protein sequence ID" value="PYI54290.1"/>
    <property type="molecule type" value="Genomic_DNA"/>
</dbReference>
<comment type="caution">
    <text evidence="3">The sequence shown here is derived from an EMBL/GenBank/DDBJ whole genome shotgun (WGS) entry which is preliminary data.</text>
</comment>
<feature type="binding site" evidence="2">
    <location>
        <position position="212"/>
    </location>
    <ligand>
        <name>Mg(2+)</name>
        <dbReference type="ChEBI" id="CHEBI:18420"/>
    </ligand>
</feature>